<dbReference type="AlphaFoldDB" id="A0A118JSR3"/>
<feature type="compositionally biased region" description="Polar residues" evidence="1">
    <location>
        <begin position="9"/>
        <end position="25"/>
    </location>
</feature>
<evidence type="ECO:0000313" key="2">
    <source>
        <dbReference type="EMBL" id="KVH89096.1"/>
    </source>
</evidence>
<keyword evidence="3" id="KW-1185">Reference proteome</keyword>
<organism evidence="2 3">
    <name type="scientific">Cynara cardunculus var. scolymus</name>
    <name type="common">Globe artichoke</name>
    <name type="synonym">Cynara scolymus</name>
    <dbReference type="NCBI Taxonomy" id="59895"/>
    <lineage>
        <taxon>Eukaryota</taxon>
        <taxon>Viridiplantae</taxon>
        <taxon>Streptophyta</taxon>
        <taxon>Embryophyta</taxon>
        <taxon>Tracheophyta</taxon>
        <taxon>Spermatophyta</taxon>
        <taxon>Magnoliopsida</taxon>
        <taxon>eudicotyledons</taxon>
        <taxon>Gunneridae</taxon>
        <taxon>Pentapetalae</taxon>
        <taxon>asterids</taxon>
        <taxon>campanulids</taxon>
        <taxon>Asterales</taxon>
        <taxon>Asteraceae</taxon>
        <taxon>Carduoideae</taxon>
        <taxon>Cardueae</taxon>
        <taxon>Carduinae</taxon>
        <taxon>Cynara</taxon>
    </lineage>
</organism>
<dbReference type="EMBL" id="LEKV01005312">
    <property type="protein sequence ID" value="KVH89096.1"/>
    <property type="molecule type" value="Genomic_DNA"/>
</dbReference>
<protein>
    <submittedName>
        <fullName evidence="2">Uncharacterized protein</fullName>
    </submittedName>
</protein>
<evidence type="ECO:0000256" key="1">
    <source>
        <dbReference type="SAM" id="MobiDB-lite"/>
    </source>
</evidence>
<comment type="caution">
    <text evidence="2">The sequence shown here is derived from an EMBL/GenBank/DDBJ whole genome shotgun (WGS) entry which is preliminary data.</text>
</comment>
<proteinExistence type="predicted"/>
<dbReference type="Gramene" id="KVH89096">
    <property type="protein sequence ID" value="KVH89096"/>
    <property type="gene ID" value="Ccrd_008924"/>
</dbReference>
<sequence length="105" mass="11613">MEIPCGQKLIQTQRASTGKSFRSNPFLGSNKDKKGYILHSNVLVRFSARNTGKVHSILDGNGVLRILPGTGKSFLDGHLKAHHDLHATLELDQLPMNKSELPQQK</sequence>
<name>A0A118JSR3_CYNCS</name>
<evidence type="ECO:0000313" key="3">
    <source>
        <dbReference type="Proteomes" id="UP000243975"/>
    </source>
</evidence>
<dbReference type="STRING" id="59895.A0A118JSR3"/>
<gene>
    <name evidence="2" type="ORF">Ccrd_008924</name>
</gene>
<dbReference type="Proteomes" id="UP000243975">
    <property type="component" value="Unassembled WGS sequence"/>
</dbReference>
<accession>A0A118JSR3</accession>
<reference evidence="2 3" key="1">
    <citation type="journal article" date="2016" name="Sci. Rep.">
        <title>The genome sequence of the outbreeding globe artichoke constructed de novo incorporating a phase-aware low-pass sequencing strategy of F1 progeny.</title>
        <authorList>
            <person name="Scaglione D."/>
            <person name="Reyes-Chin-Wo S."/>
            <person name="Acquadro A."/>
            <person name="Froenicke L."/>
            <person name="Portis E."/>
            <person name="Beitel C."/>
            <person name="Tirone M."/>
            <person name="Mauro R."/>
            <person name="Lo Monaco A."/>
            <person name="Mauromicale G."/>
            <person name="Faccioli P."/>
            <person name="Cattivelli L."/>
            <person name="Rieseberg L."/>
            <person name="Michelmore R."/>
            <person name="Lanteri S."/>
        </authorList>
    </citation>
    <scope>NUCLEOTIDE SEQUENCE [LARGE SCALE GENOMIC DNA]</scope>
    <source>
        <strain evidence="2">2C</strain>
    </source>
</reference>
<feature type="region of interest" description="Disordered" evidence="1">
    <location>
        <begin position="1"/>
        <end position="25"/>
    </location>
</feature>